<dbReference type="AlphaFoldDB" id="A0A1J5TFM2"/>
<dbReference type="EMBL" id="MIYV01000021">
    <property type="protein sequence ID" value="OIR10846.1"/>
    <property type="molecule type" value="Genomic_DNA"/>
</dbReference>
<protein>
    <recommendedName>
        <fullName evidence="3">GYF domain-containing protein</fullName>
    </recommendedName>
</protein>
<reference evidence="1 2" key="1">
    <citation type="submission" date="2016-08" db="EMBL/GenBank/DDBJ databases">
        <title>New Insights into Marine Group III Euryarchaeota, from dark to light.</title>
        <authorList>
            <person name="Haro-Moreno J.M."/>
            <person name="Rodriguez-Valera F."/>
            <person name="Lopez-Garcia P."/>
            <person name="Moreira D."/>
            <person name="Martin-Cuadrado A.B."/>
        </authorList>
    </citation>
    <scope>NUCLEOTIDE SEQUENCE [LARGE SCALE GENOMIC DNA]</scope>
    <source>
        <strain evidence="1">CG-Epi6</strain>
    </source>
</reference>
<evidence type="ECO:0000313" key="2">
    <source>
        <dbReference type="Proteomes" id="UP000183403"/>
    </source>
</evidence>
<dbReference type="Proteomes" id="UP000183403">
    <property type="component" value="Unassembled WGS sequence"/>
</dbReference>
<evidence type="ECO:0000313" key="1">
    <source>
        <dbReference type="EMBL" id="OIR10846.1"/>
    </source>
</evidence>
<proteinExistence type="predicted"/>
<sequence length="185" mass="21074">MSNSEIEQEYLVKVDDEVYGPIPEERLIDDLGKGQLSKDARFWDGEDWLPIEFLLENNVWNEDDWGESKEIIADGPPLPASLAWRDVKVNGRWLMIYGDHLVVEGGGFRKEDISSILTGEPREGGVPIVKILNVSITKFEDYSKVEISSFHKMYEVYNLVCNLNSSDTDALVKELNNSEVRISYS</sequence>
<organism evidence="1 2">
    <name type="scientific">Marine Group III euryarchaeote CG-Epi6</name>
    <dbReference type="NCBI Taxonomy" id="1889000"/>
    <lineage>
        <taxon>Archaea</taxon>
        <taxon>Methanobacteriati</taxon>
        <taxon>Thermoplasmatota</taxon>
        <taxon>Thermoplasmata</taxon>
        <taxon>Candidatus Thermoprofundales</taxon>
    </lineage>
</organism>
<comment type="caution">
    <text evidence="1">The sequence shown here is derived from an EMBL/GenBank/DDBJ whole genome shotgun (WGS) entry which is preliminary data.</text>
</comment>
<accession>A0A1J5TFM2</accession>
<evidence type="ECO:0008006" key="3">
    <source>
        <dbReference type="Google" id="ProtNLM"/>
    </source>
</evidence>
<gene>
    <name evidence="1" type="ORF">BEU03_00755</name>
</gene>
<name>A0A1J5TFM2_9ARCH</name>